<accession>A0A0D0DJ28</accession>
<evidence type="ECO:0000313" key="2">
    <source>
        <dbReference type="Proteomes" id="UP000054538"/>
    </source>
</evidence>
<gene>
    <name evidence="1" type="ORF">PAXRUDRAFT_155678</name>
</gene>
<feature type="non-terminal residue" evidence="1">
    <location>
        <position position="1"/>
    </location>
</feature>
<name>A0A0D0DJ28_9AGAM</name>
<dbReference type="InParanoid" id="A0A0D0DJ28"/>
<dbReference type="EMBL" id="KN825763">
    <property type="protein sequence ID" value="KIK81614.1"/>
    <property type="molecule type" value="Genomic_DNA"/>
</dbReference>
<reference evidence="1 2" key="1">
    <citation type="submission" date="2014-04" db="EMBL/GenBank/DDBJ databases">
        <authorList>
            <consortium name="DOE Joint Genome Institute"/>
            <person name="Kuo A."/>
            <person name="Kohler A."/>
            <person name="Jargeat P."/>
            <person name="Nagy L.G."/>
            <person name="Floudas D."/>
            <person name="Copeland A."/>
            <person name="Barry K.W."/>
            <person name="Cichocki N."/>
            <person name="Veneault-Fourrey C."/>
            <person name="LaButti K."/>
            <person name="Lindquist E.A."/>
            <person name="Lipzen A."/>
            <person name="Lundell T."/>
            <person name="Morin E."/>
            <person name="Murat C."/>
            <person name="Sun H."/>
            <person name="Tunlid A."/>
            <person name="Henrissat B."/>
            <person name="Grigoriev I.V."/>
            <person name="Hibbett D.S."/>
            <person name="Martin F."/>
            <person name="Nordberg H.P."/>
            <person name="Cantor M.N."/>
            <person name="Hua S.X."/>
        </authorList>
    </citation>
    <scope>NUCLEOTIDE SEQUENCE [LARGE SCALE GENOMIC DNA]</scope>
    <source>
        <strain evidence="1 2">Ve08.2h10</strain>
    </source>
</reference>
<proteinExistence type="predicted"/>
<dbReference type="AlphaFoldDB" id="A0A0D0DJ28"/>
<keyword evidence="2" id="KW-1185">Reference proteome</keyword>
<reference evidence="2" key="2">
    <citation type="submission" date="2015-01" db="EMBL/GenBank/DDBJ databases">
        <title>Evolutionary Origins and Diversification of the Mycorrhizal Mutualists.</title>
        <authorList>
            <consortium name="DOE Joint Genome Institute"/>
            <consortium name="Mycorrhizal Genomics Consortium"/>
            <person name="Kohler A."/>
            <person name="Kuo A."/>
            <person name="Nagy L.G."/>
            <person name="Floudas D."/>
            <person name="Copeland A."/>
            <person name="Barry K.W."/>
            <person name="Cichocki N."/>
            <person name="Veneault-Fourrey C."/>
            <person name="LaButti K."/>
            <person name="Lindquist E.A."/>
            <person name="Lipzen A."/>
            <person name="Lundell T."/>
            <person name="Morin E."/>
            <person name="Murat C."/>
            <person name="Riley R."/>
            <person name="Ohm R."/>
            <person name="Sun H."/>
            <person name="Tunlid A."/>
            <person name="Henrissat B."/>
            <person name="Grigoriev I.V."/>
            <person name="Hibbett D.S."/>
            <person name="Martin F."/>
        </authorList>
    </citation>
    <scope>NUCLEOTIDE SEQUENCE [LARGE SCALE GENOMIC DNA]</scope>
    <source>
        <strain evidence="2">Ve08.2h10</strain>
    </source>
</reference>
<evidence type="ECO:0000313" key="1">
    <source>
        <dbReference type="EMBL" id="KIK81614.1"/>
    </source>
</evidence>
<sequence length="60" mass="6530">ASWTEEEETSFINFLISEAASSGDEGFNKTTFQEAASKLNSFNKQVEKKQVPVAKASSKG</sequence>
<protein>
    <submittedName>
        <fullName evidence="1">Uncharacterized protein</fullName>
    </submittedName>
</protein>
<dbReference type="OrthoDB" id="2930561at2759"/>
<organism evidence="1 2">
    <name type="scientific">Paxillus rubicundulus Ve08.2h10</name>
    <dbReference type="NCBI Taxonomy" id="930991"/>
    <lineage>
        <taxon>Eukaryota</taxon>
        <taxon>Fungi</taxon>
        <taxon>Dikarya</taxon>
        <taxon>Basidiomycota</taxon>
        <taxon>Agaricomycotina</taxon>
        <taxon>Agaricomycetes</taxon>
        <taxon>Agaricomycetidae</taxon>
        <taxon>Boletales</taxon>
        <taxon>Paxilineae</taxon>
        <taxon>Paxillaceae</taxon>
        <taxon>Paxillus</taxon>
    </lineage>
</organism>
<dbReference type="Proteomes" id="UP000054538">
    <property type="component" value="Unassembled WGS sequence"/>
</dbReference>
<dbReference type="HOGENOM" id="CLU_2948201_0_0_1"/>